<comment type="caution">
    <text evidence="1">The sequence shown here is derived from an EMBL/GenBank/DDBJ whole genome shotgun (WGS) entry which is preliminary data.</text>
</comment>
<reference evidence="1" key="1">
    <citation type="submission" date="2021-03" db="EMBL/GenBank/DDBJ databases">
        <authorList>
            <person name="Kanchanasin P."/>
            <person name="Saeng-In P."/>
            <person name="Phongsopitanun W."/>
            <person name="Yuki M."/>
            <person name="Kudo T."/>
            <person name="Ohkuma M."/>
            <person name="Tanasupawat S."/>
        </authorList>
    </citation>
    <scope>NUCLEOTIDE SEQUENCE</scope>
    <source>
        <strain evidence="1">GKU 128</strain>
    </source>
</reference>
<name>A0A939PH64_9ACTN</name>
<dbReference type="RefSeq" id="WP_208260075.1">
    <property type="nucleotide sequence ID" value="NZ_JAGEOJ010000015.1"/>
</dbReference>
<organism evidence="1 2">
    <name type="scientific">Actinomadura barringtoniae</name>
    <dbReference type="NCBI Taxonomy" id="1427535"/>
    <lineage>
        <taxon>Bacteria</taxon>
        <taxon>Bacillati</taxon>
        <taxon>Actinomycetota</taxon>
        <taxon>Actinomycetes</taxon>
        <taxon>Streptosporangiales</taxon>
        <taxon>Thermomonosporaceae</taxon>
        <taxon>Actinomadura</taxon>
    </lineage>
</organism>
<keyword evidence="2" id="KW-1185">Reference proteome</keyword>
<gene>
    <name evidence="1" type="ORF">J4573_34240</name>
</gene>
<evidence type="ECO:0000313" key="2">
    <source>
        <dbReference type="Proteomes" id="UP000669179"/>
    </source>
</evidence>
<dbReference type="AlphaFoldDB" id="A0A939PH64"/>
<dbReference type="EMBL" id="JAGEOJ010000015">
    <property type="protein sequence ID" value="MBO2452192.1"/>
    <property type="molecule type" value="Genomic_DNA"/>
</dbReference>
<evidence type="ECO:0000313" key="1">
    <source>
        <dbReference type="EMBL" id="MBO2452192.1"/>
    </source>
</evidence>
<protein>
    <submittedName>
        <fullName evidence="1">Uncharacterized protein</fullName>
    </submittedName>
</protein>
<sequence length="161" mass="18256">METAAAGLHAELDEVWARDGQIRFVGTLPESLRDRSWWLRLTPREPVPLLSGWLRVLHPVQRMRMSLSLPPSPYEVAVGERFEAEIPITDLTLPLPVLSAEWDAHLVSGSIGLRLGRHCGVPLKANAITFPWQRVAGQWPCKVRPRYTGDDHLVLESRRTR</sequence>
<accession>A0A939PH64</accession>
<dbReference type="Proteomes" id="UP000669179">
    <property type="component" value="Unassembled WGS sequence"/>
</dbReference>
<proteinExistence type="predicted"/>